<keyword evidence="1" id="KW-0472">Membrane</keyword>
<feature type="transmembrane region" description="Helical" evidence="1">
    <location>
        <begin position="249"/>
        <end position="269"/>
    </location>
</feature>
<dbReference type="EMBL" id="GEDG01012276">
    <property type="protein sequence ID" value="JAP26390.1"/>
    <property type="molecule type" value="Transcribed_RNA"/>
</dbReference>
<keyword evidence="1" id="KW-0812">Transmembrane</keyword>
<feature type="transmembrane region" description="Helical" evidence="1">
    <location>
        <begin position="304"/>
        <end position="327"/>
    </location>
</feature>
<feature type="transmembrane region" description="Helical" evidence="1">
    <location>
        <begin position="137"/>
        <end position="159"/>
    </location>
</feature>
<proteinExistence type="predicted"/>
<feature type="transmembrane region" description="Helical" evidence="1">
    <location>
        <begin position="106"/>
        <end position="131"/>
    </location>
</feature>
<name>A0A0V0I3D7_SOLCH</name>
<evidence type="ECO:0000256" key="1">
    <source>
        <dbReference type="SAM" id="Phobius"/>
    </source>
</evidence>
<dbReference type="AlphaFoldDB" id="A0A0V0I3D7"/>
<keyword evidence="1" id="KW-1133">Transmembrane helix</keyword>
<protein>
    <submittedName>
        <fullName evidence="2">Putative ovule protein</fullName>
    </submittedName>
</protein>
<evidence type="ECO:0000313" key="2">
    <source>
        <dbReference type="EMBL" id="JAP26390.1"/>
    </source>
</evidence>
<sequence length="352" mass="38856">MLIISIPLPYILSIIVITINPLFSLYILPPSFIPFSTIIIPINSIPVSNLILPSLMHLFIVIFLSPPLLPIIALTFIPSTPLLLIILQVTTFTLMSSPLLSPIIPFIVIINLGFLFSALPLIIIIHLFIFSPSIPPIIVVLILIFSLHIHPFTTIFIFISPLTPRIILFIITTIPISMFSSLPSCSPIIPIFILTIIITLTAFNSPPSFLPILLFINIINLLFLFSALPLIIPFIIILLIPIFSPPLHPFTTISMFISPRIILFIITAIPISTFGSSSRPPTLAIIIALTAFSSPPSLPPILPITISFSILVLFPLYFPAILILGFVPSPTVPILTQIPLHNLKLRLQLQIQ</sequence>
<accession>A0A0V0I3D7</accession>
<organism evidence="2">
    <name type="scientific">Solanum chacoense</name>
    <name type="common">Chaco potato</name>
    <dbReference type="NCBI Taxonomy" id="4108"/>
    <lineage>
        <taxon>Eukaryota</taxon>
        <taxon>Viridiplantae</taxon>
        <taxon>Streptophyta</taxon>
        <taxon>Embryophyta</taxon>
        <taxon>Tracheophyta</taxon>
        <taxon>Spermatophyta</taxon>
        <taxon>Magnoliopsida</taxon>
        <taxon>eudicotyledons</taxon>
        <taxon>Gunneridae</taxon>
        <taxon>Pentapetalae</taxon>
        <taxon>asterids</taxon>
        <taxon>lamiids</taxon>
        <taxon>Solanales</taxon>
        <taxon>Solanaceae</taxon>
        <taxon>Solanoideae</taxon>
        <taxon>Solaneae</taxon>
        <taxon>Solanum</taxon>
    </lineage>
</organism>
<feature type="transmembrane region" description="Helical" evidence="1">
    <location>
        <begin position="188"/>
        <end position="205"/>
    </location>
</feature>
<feature type="transmembrane region" description="Helical" evidence="1">
    <location>
        <begin position="6"/>
        <end position="28"/>
    </location>
</feature>
<feature type="transmembrane region" description="Helical" evidence="1">
    <location>
        <begin position="40"/>
        <end position="65"/>
    </location>
</feature>
<reference evidence="2" key="1">
    <citation type="submission" date="2015-12" db="EMBL/GenBank/DDBJ databases">
        <title>Gene expression during late stages of embryo sac development: a critical building block for successful pollen-pistil interactions.</title>
        <authorList>
            <person name="Liu Y."/>
            <person name="Joly V."/>
            <person name="Sabar M."/>
            <person name="Matton D.P."/>
        </authorList>
    </citation>
    <scope>NUCLEOTIDE SEQUENCE</scope>
</reference>
<feature type="transmembrane region" description="Helical" evidence="1">
    <location>
        <begin position="71"/>
        <end position="94"/>
    </location>
</feature>
<feature type="transmembrane region" description="Helical" evidence="1">
    <location>
        <begin position="212"/>
        <end position="243"/>
    </location>
</feature>